<dbReference type="InterPro" id="IPR056863">
    <property type="entry name" value="LMN_ATRN_NET-like_EGF"/>
</dbReference>
<evidence type="ECO:0000256" key="12">
    <source>
        <dbReference type="ARBA" id="ARBA00023054"/>
    </source>
</evidence>
<evidence type="ECO:0000256" key="13">
    <source>
        <dbReference type="ARBA" id="ARBA00023065"/>
    </source>
</evidence>
<evidence type="ECO:0000256" key="9">
    <source>
        <dbReference type="ARBA" id="ARBA00022869"/>
    </source>
</evidence>
<dbReference type="EMBL" id="OE179528">
    <property type="protein sequence ID" value="CAD7569066.1"/>
    <property type="molecule type" value="Genomic_DNA"/>
</dbReference>
<dbReference type="PROSITE" id="PS50026">
    <property type="entry name" value="EGF_3"/>
    <property type="match status" value="1"/>
</dbReference>
<dbReference type="InterPro" id="IPR019594">
    <property type="entry name" value="Glu/Gly-bd"/>
</dbReference>
<feature type="disulfide bond" evidence="23">
    <location>
        <begin position="1936"/>
        <end position="1950"/>
    </location>
</feature>
<dbReference type="PANTHER" id="PTHR10574">
    <property type="entry name" value="NETRIN/LAMININ-RELATED"/>
    <property type="match status" value="1"/>
</dbReference>
<evidence type="ECO:0000256" key="22">
    <source>
        <dbReference type="PROSITE-ProRule" id="PRU00122"/>
    </source>
</evidence>
<dbReference type="SMART" id="SM00136">
    <property type="entry name" value="LamNT"/>
    <property type="match status" value="1"/>
</dbReference>
<comment type="subcellular location">
    <subcellularLocation>
        <location evidence="1">Membrane</location>
        <topology evidence="1">Multi-pass membrane protein</topology>
    </subcellularLocation>
    <subcellularLocation>
        <location evidence="2">Secreted</location>
        <location evidence="2">Extracellular space</location>
        <location evidence="2">Extracellular matrix</location>
        <location evidence="2">Basement membrane</location>
    </subcellularLocation>
</comment>
<accession>A0A7R9IYE6</accession>
<evidence type="ECO:0000256" key="19">
    <source>
        <dbReference type="ARBA" id="ARBA00023292"/>
    </source>
</evidence>
<dbReference type="Pfam" id="PF00053">
    <property type="entry name" value="EGF_laminin"/>
    <property type="match status" value="19"/>
</dbReference>
<feature type="disulfide bond" evidence="23">
    <location>
        <begin position="437"/>
        <end position="449"/>
    </location>
</feature>
<feature type="domain" description="Laminin EGF-like" evidence="29">
    <location>
        <begin position="713"/>
        <end position="765"/>
    </location>
</feature>
<feature type="coiled-coil region" evidence="24">
    <location>
        <begin position="2190"/>
        <end position="2217"/>
    </location>
</feature>
<keyword evidence="14 26" id="KW-0472">Membrane</keyword>
<feature type="domain" description="EGF-like" evidence="28">
    <location>
        <begin position="522"/>
        <end position="553"/>
    </location>
</feature>
<organism evidence="32">
    <name type="scientific">Timema californicum</name>
    <name type="common">California timema</name>
    <name type="synonym">Walking stick</name>
    <dbReference type="NCBI Taxonomy" id="61474"/>
    <lineage>
        <taxon>Eukaryota</taxon>
        <taxon>Metazoa</taxon>
        <taxon>Ecdysozoa</taxon>
        <taxon>Arthropoda</taxon>
        <taxon>Hexapoda</taxon>
        <taxon>Insecta</taxon>
        <taxon>Pterygota</taxon>
        <taxon>Neoptera</taxon>
        <taxon>Polyneoptera</taxon>
        <taxon>Phasmatodea</taxon>
        <taxon>Timematodea</taxon>
        <taxon>Timematoidea</taxon>
        <taxon>Timematidae</taxon>
        <taxon>Timema</taxon>
    </lineage>
</organism>
<dbReference type="PROSITE" id="PS50027">
    <property type="entry name" value="EGF_LAM_2"/>
    <property type="match status" value="14"/>
</dbReference>
<dbReference type="PANTHER" id="PTHR10574:SF406">
    <property type="entry name" value="LAMININ SUBUNIT ALPHA 5"/>
    <property type="match status" value="1"/>
</dbReference>
<feature type="compositionally biased region" description="Basic and acidic residues" evidence="25">
    <location>
        <begin position="2510"/>
        <end position="2519"/>
    </location>
</feature>
<dbReference type="GO" id="GO:0015276">
    <property type="term" value="F:ligand-gated monoatomic ion channel activity"/>
    <property type="evidence" value="ECO:0007669"/>
    <property type="project" value="InterPro"/>
</dbReference>
<evidence type="ECO:0000256" key="2">
    <source>
        <dbReference type="ARBA" id="ARBA00004302"/>
    </source>
</evidence>
<feature type="compositionally biased region" description="Polar residues" evidence="25">
    <location>
        <begin position="2500"/>
        <end position="2509"/>
    </location>
</feature>
<dbReference type="InterPro" id="IPR002049">
    <property type="entry name" value="LE_dom"/>
</dbReference>
<dbReference type="FunFam" id="2.10.25.10:FF:000011">
    <property type="entry name" value="Cadherin EGF LAG seven-pass G-type receptor"/>
    <property type="match status" value="1"/>
</dbReference>
<dbReference type="InterPro" id="IPR010307">
    <property type="entry name" value="Laminin_dom_II"/>
</dbReference>
<feature type="disulfide bond" evidence="23">
    <location>
        <begin position="1371"/>
        <end position="1380"/>
    </location>
</feature>
<dbReference type="Gene3D" id="2.60.120.200">
    <property type="match status" value="5"/>
</dbReference>
<feature type="domain" description="Laminin EGF-like" evidence="29">
    <location>
        <begin position="1900"/>
        <end position="1952"/>
    </location>
</feature>
<dbReference type="Pfam" id="PF24973">
    <property type="entry name" value="EGF_LMN_ATRN"/>
    <property type="match status" value="1"/>
</dbReference>
<evidence type="ECO:0000256" key="18">
    <source>
        <dbReference type="ARBA" id="ARBA00023286"/>
    </source>
</evidence>
<keyword evidence="16" id="KW-0675">Receptor</keyword>
<keyword evidence="17" id="KW-0325">Glycoprotein</keyword>
<dbReference type="GO" id="GO:0030155">
    <property type="term" value="P:regulation of cell adhesion"/>
    <property type="evidence" value="ECO:0007669"/>
    <property type="project" value="InterPro"/>
</dbReference>
<dbReference type="Pfam" id="PF10613">
    <property type="entry name" value="Lig_chan-Glu_bd"/>
    <property type="match status" value="1"/>
</dbReference>
<feature type="disulfide bond" evidence="22">
    <location>
        <begin position="3206"/>
        <end position="3233"/>
    </location>
</feature>
<gene>
    <name evidence="32" type="ORF">TCMB3V08_LOCUS1816</name>
</gene>
<dbReference type="GO" id="GO:0061564">
    <property type="term" value="P:axon development"/>
    <property type="evidence" value="ECO:0007669"/>
    <property type="project" value="UniProtKB-ARBA"/>
</dbReference>
<keyword evidence="15 21" id="KW-1015">Disulfide bond</keyword>
<dbReference type="Pfam" id="PF06008">
    <property type="entry name" value="Laminin_I"/>
    <property type="match status" value="1"/>
</dbReference>
<keyword evidence="5" id="KW-0272">Extracellular matrix</keyword>
<keyword evidence="8" id="KW-0677">Repeat</keyword>
<proteinExistence type="predicted"/>
<feature type="disulfide bond" evidence="23">
    <location>
        <begin position="1811"/>
        <end position="1820"/>
    </location>
</feature>
<evidence type="ECO:0000256" key="15">
    <source>
        <dbReference type="ARBA" id="ARBA00023157"/>
    </source>
</evidence>
<dbReference type="Pfam" id="PF06009">
    <property type="entry name" value="Laminin_II"/>
    <property type="match status" value="1"/>
</dbReference>
<dbReference type="SUPFAM" id="SSF53850">
    <property type="entry name" value="Periplasmic binding protein-like II"/>
    <property type="match status" value="1"/>
</dbReference>
<keyword evidence="19 23" id="KW-0424">Laminin EGF-like domain</keyword>
<dbReference type="GO" id="GO:0009888">
    <property type="term" value="P:tissue development"/>
    <property type="evidence" value="ECO:0007669"/>
    <property type="project" value="TreeGrafter"/>
</dbReference>
<evidence type="ECO:0000256" key="17">
    <source>
        <dbReference type="ARBA" id="ARBA00023180"/>
    </source>
</evidence>
<feature type="disulfide bond" evidence="23">
    <location>
        <begin position="439"/>
        <end position="456"/>
    </location>
</feature>
<feature type="domain" description="Laminin EGF-like" evidence="29">
    <location>
        <begin position="1953"/>
        <end position="1996"/>
    </location>
</feature>
<evidence type="ECO:0000256" key="25">
    <source>
        <dbReference type="SAM" id="MobiDB-lite"/>
    </source>
</evidence>
<feature type="transmembrane region" description="Helical" evidence="26">
    <location>
        <begin position="3973"/>
        <end position="3997"/>
    </location>
</feature>
<feature type="domain" description="Laminin G" evidence="27">
    <location>
        <begin position="3491"/>
        <end position="3673"/>
    </location>
</feature>
<dbReference type="PROSITE" id="PS01248">
    <property type="entry name" value="EGF_LAM_1"/>
    <property type="match status" value="10"/>
</dbReference>
<dbReference type="SMART" id="SM00282">
    <property type="entry name" value="LamG"/>
    <property type="match status" value="5"/>
</dbReference>
<feature type="domain" description="Laminin EGF-like" evidence="29">
    <location>
        <begin position="1350"/>
        <end position="1395"/>
    </location>
</feature>
<keyword evidence="21" id="KW-0245">EGF-like domain</keyword>
<feature type="domain" description="Laminin EGF-like" evidence="29">
    <location>
        <begin position="568"/>
        <end position="612"/>
    </location>
</feature>
<feature type="disulfide bond" evidence="23">
    <location>
        <begin position="1464"/>
        <end position="1473"/>
    </location>
</feature>
<keyword evidence="12 24" id="KW-0175">Coiled coil</keyword>
<dbReference type="Pfam" id="PF02210">
    <property type="entry name" value="Laminin_G_2"/>
    <property type="match status" value="4"/>
</dbReference>
<feature type="region of interest" description="Disordered" evidence="25">
    <location>
        <begin position="2500"/>
        <end position="2519"/>
    </location>
</feature>
<keyword evidence="18" id="KW-1071">Ligand-gated ion channel</keyword>
<feature type="disulfide bond" evidence="23">
    <location>
        <begin position="483"/>
        <end position="495"/>
    </location>
</feature>
<feature type="domain" description="Laminin EGF-like" evidence="29">
    <location>
        <begin position="1792"/>
        <end position="1841"/>
    </location>
</feature>
<dbReference type="Gene3D" id="2.10.25.10">
    <property type="entry name" value="Laminin"/>
    <property type="match status" value="21"/>
</dbReference>
<dbReference type="InterPro" id="IPR008211">
    <property type="entry name" value="Laminin_N"/>
</dbReference>
<evidence type="ECO:0000259" key="28">
    <source>
        <dbReference type="PROSITE" id="PS50026"/>
    </source>
</evidence>
<name>A0A7R9IYE6_TIMCA</name>
<dbReference type="Gene3D" id="1.10.287.70">
    <property type="match status" value="1"/>
</dbReference>
<feature type="disulfide bond" evidence="23">
    <location>
        <begin position="412"/>
        <end position="421"/>
    </location>
</feature>
<feature type="domain" description="Laminin IV type A" evidence="30">
    <location>
        <begin position="1578"/>
        <end position="1758"/>
    </location>
</feature>
<dbReference type="FunFam" id="2.10.25.10:FF:000034">
    <property type="entry name" value="Laminin subunit alpha 3"/>
    <property type="match status" value="1"/>
</dbReference>
<keyword evidence="11 26" id="KW-1133">Transmembrane helix</keyword>
<dbReference type="InterPro" id="IPR050440">
    <property type="entry name" value="Laminin/Netrin_ECM"/>
</dbReference>
<dbReference type="InterPro" id="IPR009254">
    <property type="entry name" value="Laminin_aI"/>
</dbReference>
<dbReference type="GO" id="GO:0009887">
    <property type="term" value="P:animal organ morphogenesis"/>
    <property type="evidence" value="ECO:0007669"/>
    <property type="project" value="TreeGrafter"/>
</dbReference>
<feature type="disulfide bond" evidence="23">
    <location>
        <begin position="485"/>
        <end position="502"/>
    </location>
</feature>
<dbReference type="SMART" id="SM00281">
    <property type="entry name" value="LamB"/>
    <property type="match status" value="1"/>
</dbReference>
<feature type="domain" description="Laminin G" evidence="27">
    <location>
        <begin position="2690"/>
        <end position="2882"/>
    </location>
</feature>
<comment type="caution">
    <text evidence="21">Lacks conserved residue(s) required for the propagation of feature annotation.</text>
</comment>
<feature type="disulfide bond" evidence="23">
    <location>
        <begin position="458"/>
        <end position="467"/>
    </location>
</feature>
<feature type="disulfide bond" evidence="23">
    <location>
        <begin position="1350"/>
        <end position="1362"/>
    </location>
</feature>
<dbReference type="InterPro" id="IPR001791">
    <property type="entry name" value="Laminin_G"/>
</dbReference>
<feature type="disulfide bond" evidence="23">
    <location>
        <begin position="1413"/>
        <end position="1422"/>
    </location>
</feature>
<dbReference type="GO" id="GO:0045995">
    <property type="term" value="P:regulation of embryonic development"/>
    <property type="evidence" value="ECO:0007669"/>
    <property type="project" value="InterPro"/>
</dbReference>
<dbReference type="FunFam" id="2.10.25.10:FF:000388">
    <property type="entry name" value="Laminin subunit alpha"/>
    <property type="match status" value="1"/>
</dbReference>
<dbReference type="Pfam" id="PF00052">
    <property type="entry name" value="Laminin_B"/>
    <property type="match status" value="1"/>
</dbReference>
<dbReference type="FunFam" id="2.10.25.10:FF:000209">
    <property type="entry name" value="Laminin subunit alpha 5"/>
    <property type="match status" value="1"/>
</dbReference>
<sequence>MEETGTTKEDPPLLSINVGGRKKNLSDIVSGLTSRWVCLTRLTSAISYSSLFLAVGSTELEHTLGLKIIRSEWWHVAGRCQRSLPLLVAVSLSTLGKSCSHKSHENERTNTIAEFHVAYVFIKMANSPRPGVWVLERSTDNGETFQPWQFFADSIGDCESYFGRESLQPITRDDSATCETQYSKIVPLEGGEIVVSLLNNRPSANDFFNSTVLQEWTRATNVRFRLLRHKTFLGHLMSVARQDPTVTRRYFYSIKDISIGGRCVCNGHADTCDITDPDDPFKLLCRCQHHTCGANCDRCCPGFEQKAWRISKSYKRFICEPCNCFGHSEECMYDKEIDSQHLSLDIQGNYEGGGVCQNCRDNTEGVNCDRCKAGFFRPYGRHLNETDVCQPCNCNNFYSTGSCAEGSGQCECRPEFNPPNCDTCSFGYFDYPNCKPCECHLNGTRGFHCEADGGQCPCKQNYAGKFCDQCNQGFYNFPECLACECNYQGSLSDKCEYESGQCSCKNNYGGRTCDQCQDGYFDYPQCSCTESGICDKQSGQCLCKEGYGGDRCDQCIAEYYGYPDCKSCGCSEVGSASTVCDASGKCPCLYNFAGRTCDQCNPGYFKYPECLACNCDSHGGIGISCDTEGTCQCKNNFAGSRCDQCKEGFYNFPICEECNCDPTGVIATFAGCGSLPPGELCQCKERVHGRICDECRPLYWNLQAYNPLGCEDCDCHLPGVVGGLGVCDTKSGQCVCKGFVKSRRCDTCIDGTYNLQENNLFGCSDCGCDIGGSVDDVCNKETGECVCRPRITGRTCKEPLQTHYYPTLYQFQYEVEDGHTPANTPVRFAFDESLFRGYSWKGYAVFSQLQNEVIQDVFIQKPAIYRMVLRYVNPSSEPIIGVITITPDNPSETEQDFEVQFKPSKEPTLVTVSKPPSSIPSPLVMNPGRWSVSIKNQKSLFVDYFVFIPDAYYEATKLVEKVDAPCEIGNKGLCRHFRYPNLTQFDVVHGEGGYLSDGENREALREYFTNAQQLNELNKQEIPLLNSNQREVHLDLRITKPGRHVLLVNYLTPTSDRGATTINVETSSQRGRDKGSATLYACPYTMICRQAVLDRQGRVGVFHFDTNFISLNLKAKEDSNIALESVVAIPYEQWSLDYQEPKTACVRKDGKCVQANFLTPPDSKKVEFEQGNEQRVAKVLPRLFDNSTRVIYLDHNDSMIDITGKVPYPGHYVFVVHYFQPDHPEFNMDVLIHNGQVYEAKLPVQHCPSNSGCRSIVKQQDGNTPFYLTENFVFTLKEPNRRGVWVDYLLVIPAEQFTDRILREEPIDHTGKFINQCGKNHFYVDNTTDTFCKETVFSLTSDYNNGALPCQCDFDGSLSFECEPFGGQCPCKPNIIGRRCEICKTGYFGFPNCKPCDCPSTALCETYTGECICPPRVTGERCNQCIAYTYGFDPIIGCEECNCEPLGVARGNLQCDLFNGSCQCKANVVGRTCDRCRAGNWGFPYCQHCDCDRRGTTDNICDQLANALAVLSSTAEDGEIEYTAECYCKNNVNGQACDLCNEGTFNIQEKNPDGCTKCFCFGKTPRCSSSSLYRSHLSQMTDWSLVVARVEQAVSVEPLDIVPDILPSTGIGANLLKDNRVVYFSAPPTYLNNKLTAYGGLLNYTVYYTTGQFGIAVSGPDVILRSGDLYLLHFAIEQPPAAVYYSTSLDIVENEFLLASGIPASREQIMQTLENLEGIYIRATYWEESLTSRLEDVSLDIAVEGYNPNTSRALAVEQCQCPPNYWGLSCEDCAPGYYRTPTGPYGGFCVPCQCNGHSDVCDQITGVCLNCRHNTTGEHCDKCAVGFHGNATNGTPVDCLICACPLPIASNNFASGCDVSLDGERISCDCDYGYYGARCESCAAGFYGRPELAGDYCRPCQCSGNINPEDPGSCDSVTGDCLRCLNNTFGTACNLCAPGFFGDAVELKDCKNCDCDKCGTRKCDSYTGKCDCHENVVGEKCDRCELEHYGFSSCQVYIQVVPLTNRYNKIQKVKRGMAVSYKKDWRLRVVGRADCQLASESSQCNEESGQCRCKPGVSGRTCDRCAAGFWNYGSEGCVTCGCNTEYSIGFGCNPSNGQCECLPGVIGEKCDHCPYRWVLIPDEGCFECDSCSHDLLDVTDQMKQLLDPVVIEFETVAQGYFTNRRLLYINETANQLGPKVNLLDPLQVNLEPITQELESLEQDSRNLNRRVEYAAESGEQTAPNGEKVRNEALEVEELIRKAVGNARDVVGEVSSLAFSLDGGDGTQIDYALRRAQEILEEIQFRDFTPQSEAAREELFDAHTLLARMEEFSIPVHNQSQAFRDLRRKIHEFDDKLGDLQNYSRDSIEKVLVAQQFNDQNRNAKVTSTVNTVKNLTKEANSTLLEAKELLKNATDLLNGAGVELNTLYDVVKDNKKASDSLEEIITKQEQEQLNMESPAEDAANHAQNLTNQANNLDNLLAESRYTSENAVGAANAYKNIEAAIQEAIKAAEDAGVAAQNATDMSQGLDSRTRESEERSTVLLEGARKTLDQAQTELEPQLEAASQAVAQVQQLNDQADEGDNLINRLLNKISNQPLQLDQVMEDSLQADQVAQDALDMITEIVDQLPEEVKRARQLPKTVDETNKAIQQANNQIERVSTVVPDINRLMKHVADKQSDFEVLGTNVKSQIELLKQKVAMARDLTNRIKVGMTFYRNTTLQLKNPDNLDQLGTSSKVSVYFRTPELNGFLLYLGNEVGTSKRVKRAKSDDFMAVEIENGYPKLTIDLGSEPATIISDKFVSDNVWTGKNVKFTIREQTAEGRENLITKEQVMPGARSILNLDKEHSLLLLGGYPQKFLLQPDVRYSAFVGEMEELVIGDVPLSLWNFVDSDNNNGALERDKLVNLQSSTGYRFDGNGYAIVSSRPYRLRPRSSIQLRFKTFEKNGLLFLAGKGRSFLSIELNNGNVVYQYNLGQGALLLKTTDSYNNGQWHTIDAVRQGKQGVLKVGTEDKFQGEVPGTNINLQVSDNLYFGGYPGNHNYRAVSNEDFNGCIDGVEIDGQPVDLSQNVQAFGVIPGCPVQMASLVAFEEQTPGYLHWPNASANNFFQVNFKFKTSASTGLLFYAANRDQSSTVSLSLVEGGLALRSGGEELTSGPSTLYNDDEWHVITATHDASALHLDIDDFETFQTDTNPPMLQILYGKLYFGGIPSSYEIIGGATATSAPFIGCLGDATVNGMFINFANATDRVGTILGKCSSSELPRPEAPTIPEDDGLPITPEEGSTPVVLPLPTSTQSTPVITDKTKEVEPTTDRTTYSPTTPTIPTPAPTPTGECVLPVPPATDLQVDGVRFGTIFNSRHEYHNITAQKFKHRYSLSLEFKTVSEEGVLFYAAGSKHRDFVTLFLKEGQVHYSFNCGSGPMRLMSTGKYNDGQWHSVVFFRNHTLGKLTIDNLLVAEGTSKGSTKTLDLLTPFFLGSGINGTFEGCVRNFLMSGKPLGDPDVSYGVVPCSDKVEQGVYFSEKGGFIKVYSRFTVGLNIIISMDIKPRNISGILLSVHGKRDYLILQMVNGVIKFTVDNGKGAISASFKPPHEYYFCDGKWHNIQALKTKNVVTLSVDKISVEPRIGIPGSSSTETRNPLFIGGHPRRLDRRSPRGLETKQQYTGCITNVYINDKSELLPSIQAVGNVTSIIMASDGVLHLHVLTIEGLAGWVDLTGIAALFHIQVAVLSKVKVLLECMEGFRESSRLKKQISGIAFIKSVYGYSDIVSALNNESSLSSLPVIVMPSCPLTNSFLRKTIAFGGDINIVTLNLMKLNATRGVVWDVYSTGPMTSPQVWLLACWFEGGTNKWQLILSTAQRLPSYKEKMMAKPHNLLGVTLRVGVIMNKKDYNYDCHVYMDDKGQVRAVSGYSIDLLDILRNILQFRVEYVPADSWGALDDEETWTGLMGLLESDKADLVLCHPTVTSERSRIAQFLQPTLHSSRVLVYRASGLPLTQDVFVLTFAGSLWLCLLVMLAVLASCIHTVSQWRLKLPGNREENWSWVEVTLWGVAAACQQGYSKQPTGVSCRLLFITGYLTSYLLYTGFAAGVTSLLAVQGQDTHLQLQDAVRMRLNFAAYWDGLQSSYLQNLQENDPAAHQLYYKDLRRRGNQLRDLDGLYTHVQREHSMAMATKHPVQQYMLTRVTTDEACQITLSTLPGSLHYKAFAVQKYSPYTDIFNYWLLKVREHGLMSQALHRNMPVMPPCGSGPAYSSAGLGHIMSAILILGSGVAMSAFLMLAEFAENKTREDVLLHLQTQHQKQATMKRMKDNLPLHVRTP</sequence>
<feature type="disulfide bond" evidence="23">
    <location>
        <begin position="1352"/>
        <end position="1369"/>
    </location>
</feature>
<feature type="domain" description="Laminin EGF-like" evidence="29">
    <location>
        <begin position="1396"/>
        <end position="1440"/>
    </location>
</feature>
<dbReference type="InterPro" id="IPR000034">
    <property type="entry name" value="Laminin_IV"/>
</dbReference>
<feature type="disulfide bond" evidence="23">
    <location>
        <begin position="613"/>
        <end position="625"/>
    </location>
</feature>
<keyword evidence="6 26" id="KW-0812">Transmembrane</keyword>
<dbReference type="Gene3D" id="2.60.120.260">
    <property type="entry name" value="Galactose-binding domain-like"/>
    <property type="match status" value="1"/>
</dbReference>
<keyword evidence="20" id="KW-0407">Ion channel</keyword>
<dbReference type="FunFam" id="2.10.25.10:FF:000069">
    <property type="entry name" value="Laminin subunit alpha 1"/>
    <property type="match status" value="1"/>
</dbReference>
<evidence type="ECO:0000256" key="1">
    <source>
        <dbReference type="ARBA" id="ARBA00004141"/>
    </source>
</evidence>
<dbReference type="GO" id="GO:0007155">
    <property type="term" value="P:cell adhesion"/>
    <property type="evidence" value="ECO:0007669"/>
    <property type="project" value="UniProtKB-KW"/>
</dbReference>
<dbReference type="CDD" id="cd00110">
    <property type="entry name" value="LamG"/>
    <property type="match status" value="5"/>
</dbReference>
<keyword evidence="4" id="KW-0964">Secreted</keyword>
<keyword evidence="13" id="KW-0406">Ion transport</keyword>
<dbReference type="InterPro" id="IPR013320">
    <property type="entry name" value="ConA-like_dom_sf"/>
</dbReference>
<feature type="compositionally biased region" description="Basic and acidic residues" evidence="25">
    <location>
        <begin position="3279"/>
        <end position="3288"/>
    </location>
</feature>
<evidence type="ECO:0000256" key="7">
    <source>
        <dbReference type="ARBA" id="ARBA00022729"/>
    </source>
</evidence>
<evidence type="ECO:0000256" key="5">
    <source>
        <dbReference type="ARBA" id="ARBA00022530"/>
    </source>
</evidence>
<keyword evidence="9" id="KW-0084">Basement membrane</keyword>
<feature type="disulfide bond" evidence="23">
    <location>
        <begin position="633"/>
        <end position="642"/>
    </location>
</feature>
<feature type="disulfide bond" evidence="23">
    <location>
        <begin position="588"/>
        <end position="597"/>
    </location>
</feature>
<feature type="domain" description="Laminin N-terminal" evidence="31">
    <location>
        <begin position="5"/>
        <end position="262"/>
    </location>
</feature>
<dbReference type="GO" id="GO:0071711">
    <property type="term" value="P:basement membrane organization"/>
    <property type="evidence" value="ECO:0007669"/>
    <property type="project" value="UniProtKB-ARBA"/>
</dbReference>
<evidence type="ECO:0000313" key="32">
    <source>
        <dbReference type="EMBL" id="CAD7569066.1"/>
    </source>
</evidence>
<feature type="disulfide bond" evidence="21">
    <location>
        <begin position="543"/>
        <end position="552"/>
    </location>
</feature>
<dbReference type="GO" id="GO:0030334">
    <property type="term" value="P:regulation of cell migration"/>
    <property type="evidence" value="ECO:0007669"/>
    <property type="project" value="InterPro"/>
</dbReference>
<dbReference type="Gene3D" id="3.40.190.10">
    <property type="entry name" value="Periplasmic binding protein-like II"/>
    <property type="match status" value="1"/>
</dbReference>
<feature type="disulfide bond" evidence="23">
    <location>
        <begin position="504"/>
        <end position="513"/>
    </location>
</feature>
<evidence type="ECO:0000256" key="24">
    <source>
        <dbReference type="SAM" id="Coils"/>
    </source>
</evidence>
<dbReference type="FunFam" id="2.10.25.10:FF:000083">
    <property type="entry name" value="Laminin subunit alpha"/>
    <property type="match status" value="1"/>
</dbReference>
<feature type="disulfide bond" evidence="23">
    <location>
        <begin position="2053"/>
        <end position="2062"/>
    </location>
</feature>
<feature type="disulfide bond" evidence="23">
    <location>
        <begin position="568"/>
        <end position="580"/>
    </location>
</feature>
<feature type="domain" description="Laminin EGF-like" evidence="29">
    <location>
        <begin position="437"/>
        <end position="482"/>
    </location>
</feature>
<feature type="domain" description="Laminin G" evidence="27">
    <location>
        <begin position="3063"/>
        <end position="3233"/>
    </location>
</feature>
<feature type="domain" description="Laminin EGF-like" evidence="29">
    <location>
        <begin position="613"/>
        <end position="662"/>
    </location>
</feature>
<feature type="domain" description="Laminin EGF-like" evidence="29">
    <location>
        <begin position="531"/>
        <end position="567"/>
    </location>
</feature>
<evidence type="ECO:0000256" key="10">
    <source>
        <dbReference type="ARBA" id="ARBA00022889"/>
    </source>
</evidence>
<evidence type="ECO:0000256" key="11">
    <source>
        <dbReference type="ARBA" id="ARBA00022989"/>
    </source>
</evidence>
<feature type="disulfide bond" evidence="23">
    <location>
        <begin position="736"/>
        <end position="745"/>
    </location>
</feature>
<dbReference type="SUPFAM" id="SSF49899">
    <property type="entry name" value="Concanavalin A-like lectins/glucanases"/>
    <property type="match status" value="5"/>
</dbReference>
<evidence type="ECO:0000256" key="20">
    <source>
        <dbReference type="ARBA" id="ARBA00023303"/>
    </source>
</evidence>
<feature type="domain" description="Laminin G" evidence="27">
    <location>
        <begin position="2887"/>
        <end position="3056"/>
    </location>
</feature>
<dbReference type="GO" id="GO:0030054">
    <property type="term" value="C:cell junction"/>
    <property type="evidence" value="ECO:0007669"/>
    <property type="project" value="UniProtKB-ARBA"/>
</dbReference>
<evidence type="ECO:0000259" key="30">
    <source>
        <dbReference type="PROSITE" id="PS51115"/>
    </source>
</evidence>
<evidence type="ECO:0000256" key="8">
    <source>
        <dbReference type="ARBA" id="ARBA00022737"/>
    </source>
</evidence>
<dbReference type="InterPro" id="IPR000742">
    <property type="entry name" value="EGF"/>
</dbReference>
<feature type="disulfide bond" evidence="23">
    <location>
        <begin position="1924"/>
        <end position="1933"/>
    </location>
</feature>
<dbReference type="CDD" id="cd02795">
    <property type="entry name" value="CBM6-CBM35-CBM36_like"/>
    <property type="match status" value="1"/>
</dbReference>
<dbReference type="PROSITE" id="PS00022">
    <property type="entry name" value="EGF_1"/>
    <property type="match status" value="1"/>
</dbReference>
<dbReference type="PRINTS" id="PR00011">
    <property type="entry name" value="EGFLAMININ"/>
</dbReference>
<dbReference type="GO" id="GO:0016477">
    <property type="term" value="P:cell migration"/>
    <property type="evidence" value="ECO:0007669"/>
    <property type="project" value="UniProtKB-ARBA"/>
</dbReference>
<feature type="region of interest" description="Disordered" evidence="25">
    <location>
        <begin position="3279"/>
        <end position="3309"/>
    </location>
</feature>
<evidence type="ECO:0000259" key="27">
    <source>
        <dbReference type="PROSITE" id="PS50025"/>
    </source>
</evidence>
<evidence type="ECO:0000256" key="3">
    <source>
        <dbReference type="ARBA" id="ARBA00022448"/>
    </source>
</evidence>
<dbReference type="PROSITE" id="PS51117">
    <property type="entry name" value="LAMININ_NTER"/>
    <property type="match status" value="1"/>
</dbReference>
<evidence type="ECO:0000256" key="16">
    <source>
        <dbReference type="ARBA" id="ARBA00023170"/>
    </source>
</evidence>
<dbReference type="GO" id="GO:0006950">
    <property type="term" value="P:response to stress"/>
    <property type="evidence" value="ECO:0007669"/>
    <property type="project" value="UniProtKB-ARBA"/>
</dbReference>
<keyword evidence="3" id="KW-0813">Transport</keyword>
<evidence type="ECO:0000256" key="26">
    <source>
        <dbReference type="SAM" id="Phobius"/>
    </source>
</evidence>
<dbReference type="GO" id="GO:0005102">
    <property type="term" value="F:signaling receptor binding"/>
    <property type="evidence" value="ECO:0007669"/>
    <property type="project" value="InterPro"/>
</dbReference>
<feature type="domain" description="Laminin EGF-like" evidence="29">
    <location>
        <begin position="392"/>
        <end position="436"/>
    </location>
</feature>
<evidence type="ECO:0000259" key="29">
    <source>
        <dbReference type="PROSITE" id="PS50027"/>
    </source>
</evidence>
<protein>
    <submittedName>
        <fullName evidence="32">(California timema) hypothetical protein</fullName>
    </submittedName>
</protein>
<dbReference type="FunFam" id="2.10.25.10:FF:000074">
    <property type="entry name" value="Laminin subunit alpha"/>
    <property type="match status" value="1"/>
</dbReference>
<feature type="domain" description="Laminin EGF-like" evidence="29">
    <location>
        <begin position="2034"/>
        <end position="2079"/>
    </location>
</feature>
<dbReference type="SMART" id="SM00181">
    <property type="entry name" value="EGF"/>
    <property type="match status" value="9"/>
</dbReference>
<feature type="domain" description="Laminin EGF-like" evidence="29">
    <location>
        <begin position="483"/>
        <end position="530"/>
    </location>
</feature>
<dbReference type="FunFam" id="2.10.25.10:FF:000051">
    <property type="entry name" value="Laminin subunit alpha 4"/>
    <property type="match status" value="1"/>
</dbReference>
<dbReference type="FunFam" id="2.10.25.10:FF:000106">
    <property type="entry name" value="Heparan sulfate proteoglycan 2"/>
    <property type="match status" value="1"/>
</dbReference>
<reference evidence="32" key="1">
    <citation type="submission" date="2020-11" db="EMBL/GenBank/DDBJ databases">
        <authorList>
            <person name="Tran Van P."/>
        </authorList>
    </citation>
    <scope>NUCLEOTIDE SEQUENCE</scope>
</reference>
<evidence type="ECO:0000256" key="21">
    <source>
        <dbReference type="PROSITE-ProRule" id="PRU00076"/>
    </source>
</evidence>
<dbReference type="FunFam" id="2.10.25.10:FF:000082">
    <property type="entry name" value="Laminin subunit alpha 1"/>
    <property type="match status" value="1"/>
</dbReference>
<dbReference type="FunFam" id="2.10.25.10:FF:000090">
    <property type="entry name" value="laminin subunit alpha"/>
    <property type="match status" value="1"/>
</dbReference>
<feature type="domain" description="Laminin EGF-like" evidence="29">
    <location>
        <begin position="1441"/>
        <end position="1493"/>
    </location>
</feature>
<dbReference type="SUPFAM" id="SSF57196">
    <property type="entry name" value="EGF/Laminin"/>
    <property type="match status" value="20"/>
</dbReference>
<dbReference type="GO" id="GO:0016020">
    <property type="term" value="C:membrane"/>
    <property type="evidence" value="ECO:0007669"/>
    <property type="project" value="UniProtKB-SubCell"/>
</dbReference>
<evidence type="ECO:0000256" key="23">
    <source>
        <dbReference type="PROSITE-ProRule" id="PRU00460"/>
    </source>
</evidence>
<dbReference type="Pfam" id="PF00055">
    <property type="entry name" value="Laminin_N"/>
    <property type="match status" value="1"/>
</dbReference>
<evidence type="ECO:0000256" key="14">
    <source>
        <dbReference type="ARBA" id="ARBA00023136"/>
    </source>
</evidence>
<dbReference type="GO" id="GO:0005604">
    <property type="term" value="C:basement membrane"/>
    <property type="evidence" value="ECO:0007669"/>
    <property type="project" value="UniProtKB-SubCell"/>
</dbReference>
<feature type="domain" description="Laminin G" evidence="27">
    <location>
        <begin position="3325"/>
        <end position="3485"/>
    </location>
</feature>
<dbReference type="Pfam" id="PF00054">
    <property type="entry name" value="Laminin_G_1"/>
    <property type="match status" value="1"/>
</dbReference>
<dbReference type="CDD" id="cd00055">
    <property type="entry name" value="EGF_Lam"/>
    <property type="match status" value="21"/>
</dbReference>
<dbReference type="SMART" id="SM00180">
    <property type="entry name" value="EGF_Lam"/>
    <property type="match status" value="22"/>
</dbReference>
<keyword evidence="7" id="KW-0732">Signal</keyword>
<keyword evidence="10" id="KW-0130">Cell adhesion</keyword>
<evidence type="ECO:0000256" key="4">
    <source>
        <dbReference type="ARBA" id="ARBA00022525"/>
    </source>
</evidence>
<dbReference type="PROSITE" id="PS50025">
    <property type="entry name" value="LAM_G_DOMAIN"/>
    <property type="match status" value="5"/>
</dbReference>
<evidence type="ECO:0000259" key="31">
    <source>
        <dbReference type="PROSITE" id="PS51117"/>
    </source>
</evidence>
<dbReference type="PROSITE" id="PS51115">
    <property type="entry name" value="LAMININ_IVA"/>
    <property type="match status" value="1"/>
</dbReference>
<evidence type="ECO:0000256" key="6">
    <source>
        <dbReference type="ARBA" id="ARBA00022692"/>
    </source>
</evidence>
<feature type="transmembrane region" description="Helical" evidence="26">
    <location>
        <begin position="4233"/>
        <end position="4253"/>
    </location>
</feature>
<feature type="transmembrane region" description="Helical" evidence="26">
    <location>
        <begin position="4044"/>
        <end position="4070"/>
    </location>
</feature>
<feature type="disulfide bond" evidence="23">
    <location>
        <begin position="1972"/>
        <end position="1981"/>
    </location>
</feature>